<sequence>MEASALFGRAATDASSSGSRSGAAPTVSLPDAESRRNLHRAPGSRSQRSNGTNASFVTSTPIEEFVAKYQVIKVSWRGKYERILALAPTRFCTIDPRDFEVTNTWSLTSLISISLDASDAQGFALTLKGPKKDEQLKLRCRFRSRLLSDLYRLKDQYQQRNARSETGFQCSKWSRKGDTTSCMLDVGTDGVTVTQSGVVRSKYLYTDMEHISNLTDSQDGFAIGYTGRSRLFFCQQRGQIYHRIQTAAEAIGCKIQARGSMTAEKIQEERGYYGLNNGEPFVQFHVRKLTPKYKEPQDRVLSLHEKVFVEMDRDEKVVACYNYSDIYVLVREPTTVEQFEIQFRNNQMRSYVAKDRDGVLSAIYDVCVTCEENPELFISGVVNQRGLRLLPFFAVEDTTETQSFFNDSSIGSWYLQRMASVGKFGNSMKIGDRGFVEIVAEFNANVPASGISYNTKHSVIGDALRPMCAQLYYVAKTKPVPERPAVTLLQALFRISSSYYGFREVGQAGQISETITNLLINGEEFVVFWTTLLLSRLTAHTPPSSANLDKSSLVYCQEVETQNKKMFLANTYLTQSLITHLEDINVDPENTSTNQRPRAGPLVMMGLLQTLEGCLCSRASTTGPMEFMTLIEGVAKFYSTLLKVLFQSRSATTVEACTLLLKTTLEECDPIVASSIRDKALTEGIVLRHFYQGLFDESFDQRCVSRYLVSLWMSHHDGSKQLLSRIVPSGFYHLLKEPPGTPAQVEDYDRLEREAMEAERQERLLEFNDDDHMSSTSGSTLQNGSMDWLPGADTNSLGDSDVHQEKISQKSVSMGDLGPRNGHQSGLQSEYRRLSGSNLPISEVRSSFSGERSSLTWSGNGRSSFETPIENVQSRARM</sequence>
<proteinExistence type="predicted"/>
<feature type="compositionally biased region" description="Polar residues" evidence="1">
    <location>
        <begin position="44"/>
        <end position="55"/>
    </location>
</feature>
<feature type="compositionally biased region" description="Low complexity" evidence="1">
    <location>
        <begin position="8"/>
        <end position="24"/>
    </location>
</feature>
<dbReference type="Proteomes" id="UP000237271">
    <property type="component" value="Unassembled WGS sequence"/>
</dbReference>
<name>A0A2P4XRS5_9STRA</name>
<dbReference type="Pfam" id="PF19432">
    <property type="entry name" value="RME-8_N"/>
    <property type="match status" value="1"/>
</dbReference>
<dbReference type="PANTHER" id="PTHR36983">
    <property type="entry name" value="DNAJ HOMOLOG SUBFAMILY C MEMBER 13"/>
    <property type="match status" value="1"/>
</dbReference>
<feature type="region of interest" description="Disordered" evidence="1">
    <location>
        <begin position="1"/>
        <end position="55"/>
    </location>
</feature>
<feature type="region of interest" description="Disordered" evidence="1">
    <location>
        <begin position="844"/>
        <end position="878"/>
    </location>
</feature>
<reference evidence="3 4" key="1">
    <citation type="journal article" date="2017" name="Genome Biol. Evol.">
        <title>Phytophthora megakarya and P. palmivora, closely related causal agents of cacao black pod rot, underwent increases in genome sizes and gene numbers by different mechanisms.</title>
        <authorList>
            <person name="Ali S.S."/>
            <person name="Shao J."/>
            <person name="Lary D.J."/>
            <person name="Kronmiller B."/>
            <person name="Shen D."/>
            <person name="Strem M.D."/>
            <person name="Amoako-Attah I."/>
            <person name="Akrofi A.Y."/>
            <person name="Begoude B.A."/>
            <person name="Ten Hoopen G.M."/>
            <person name="Coulibaly K."/>
            <person name="Kebe B.I."/>
            <person name="Melnick R.L."/>
            <person name="Guiltinan M.J."/>
            <person name="Tyler B.M."/>
            <person name="Meinhardt L.W."/>
            <person name="Bailey B.A."/>
        </authorList>
    </citation>
    <scope>NUCLEOTIDE SEQUENCE [LARGE SCALE GENOMIC DNA]</scope>
    <source>
        <strain evidence="4">sbr112.9</strain>
    </source>
</reference>
<feature type="compositionally biased region" description="Polar residues" evidence="1">
    <location>
        <begin position="774"/>
        <end position="785"/>
    </location>
</feature>
<protein>
    <recommendedName>
        <fullName evidence="2">DnaJ homologue subfamily C GRV2/DNAJC13 N-terminal domain-containing protein</fullName>
    </recommendedName>
</protein>
<dbReference type="PANTHER" id="PTHR36983:SF2">
    <property type="entry name" value="DNAJ HOMOLOG SUBFAMILY C MEMBER 13"/>
    <property type="match status" value="1"/>
</dbReference>
<dbReference type="GO" id="GO:0010008">
    <property type="term" value="C:endosome membrane"/>
    <property type="evidence" value="ECO:0007669"/>
    <property type="project" value="TreeGrafter"/>
</dbReference>
<dbReference type="OrthoDB" id="69656at2759"/>
<feature type="non-terminal residue" evidence="3">
    <location>
        <position position="878"/>
    </location>
</feature>
<feature type="domain" description="DnaJ homologue subfamily C GRV2/DNAJC13 N-terminal" evidence="2">
    <location>
        <begin position="69"/>
        <end position="758"/>
    </location>
</feature>
<organism evidence="3 4">
    <name type="scientific">Phytophthora palmivora</name>
    <dbReference type="NCBI Taxonomy" id="4796"/>
    <lineage>
        <taxon>Eukaryota</taxon>
        <taxon>Sar</taxon>
        <taxon>Stramenopiles</taxon>
        <taxon>Oomycota</taxon>
        <taxon>Peronosporomycetes</taxon>
        <taxon>Peronosporales</taxon>
        <taxon>Peronosporaceae</taxon>
        <taxon>Phytophthora</taxon>
    </lineage>
</organism>
<feature type="region of interest" description="Disordered" evidence="1">
    <location>
        <begin position="765"/>
        <end position="827"/>
    </location>
</feature>
<dbReference type="AlphaFoldDB" id="A0A2P4XRS5"/>
<dbReference type="GO" id="GO:0006898">
    <property type="term" value="P:receptor-mediated endocytosis"/>
    <property type="evidence" value="ECO:0007669"/>
    <property type="project" value="TreeGrafter"/>
</dbReference>
<accession>A0A2P4XRS5</accession>
<dbReference type="InterPro" id="IPR044978">
    <property type="entry name" value="GRV2/DNAJC13"/>
</dbReference>
<comment type="caution">
    <text evidence="3">The sequence shown here is derived from an EMBL/GenBank/DDBJ whole genome shotgun (WGS) entry which is preliminary data.</text>
</comment>
<evidence type="ECO:0000313" key="4">
    <source>
        <dbReference type="Proteomes" id="UP000237271"/>
    </source>
</evidence>
<dbReference type="GO" id="GO:2000641">
    <property type="term" value="P:regulation of early endosome to late endosome transport"/>
    <property type="evidence" value="ECO:0007669"/>
    <property type="project" value="InterPro"/>
</dbReference>
<evidence type="ECO:0000259" key="2">
    <source>
        <dbReference type="Pfam" id="PF19432"/>
    </source>
</evidence>
<dbReference type="InterPro" id="IPR045802">
    <property type="entry name" value="GRV2/DNAJC13_N"/>
</dbReference>
<keyword evidence="4" id="KW-1185">Reference proteome</keyword>
<dbReference type="GO" id="GO:0007032">
    <property type="term" value="P:endosome organization"/>
    <property type="evidence" value="ECO:0007669"/>
    <property type="project" value="InterPro"/>
</dbReference>
<evidence type="ECO:0000313" key="3">
    <source>
        <dbReference type="EMBL" id="POM68253.1"/>
    </source>
</evidence>
<gene>
    <name evidence="3" type="ORF">PHPALM_15610</name>
</gene>
<dbReference type="EMBL" id="NCKW01008309">
    <property type="protein sequence ID" value="POM68253.1"/>
    <property type="molecule type" value="Genomic_DNA"/>
</dbReference>
<evidence type="ECO:0000256" key="1">
    <source>
        <dbReference type="SAM" id="MobiDB-lite"/>
    </source>
</evidence>